<proteinExistence type="predicted"/>
<keyword evidence="2" id="KW-1185">Reference proteome</keyword>
<evidence type="ECO:0000313" key="2">
    <source>
        <dbReference type="Proteomes" id="UP001501094"/>
    </source>
</evidence>
<evidence type="ECO:0000313" key="1">
    <source>
        <dbReference type="EMBL" id="GAA1865720.1"/>
    </source>
</evidence>
<sequence>MANTQVARRSRPRGAMLSPPLRKLVLTALTLAMWIAVAKPWGTVRRRSHAPGNPPGER</sequence>
<dbReference type="RefSeq" id="WP_344103211.1">
    <property type="nucleotide sequence ID" value="NZ_BAAANL010000004.1"/>
</dbReference>
<organism evidence="1 2">
    <name type="scientific">Myceligenerans crystallogenes</name>
    <dbReference type="NCBI Taxonomy" id="316335"/>
    <lineage>
        <taxon>Bacteria</taxon>
        <taxon>Bacillati</taxon>
        <taxon>Actinomycetota</taxon>
        <taxon>Actinomycetes</taxon>
        <taxon>Micrococcales</taxon>
        <taxon>Promicromonosporaceae</taxon>
        <taxon>Myceligenerans</taxon>
    </lineage>
</organism>
<dbReference type="EMBL" id="BAAANL010000004">
    <property type="protein sequence ID" value="GAA1865720.1"/>
    <property type="molecule type" value="Genomic_DNA"/>
</dbReference>
<reference evidence="1 2" key="1">
    <citation type="journal article" date="2019" name="Int. J. Syst. Evol. Microbiol.">
        <title>The Global Catalogue of Microorganisms (GCM) 10K type strain sequencing project: providing services to taxonomists for standard genome sequencing and annotation.</title>
        <authorList>
            <consortium name="The Broad Institute Genomics Platform"/>
            <consortium name="The Broad Institute Genome Sequencing Center for Infectious Disease"/>
            <person name="Wu L."/>
            <person name="Ma J."/>
        </authorList>
    </citation>
    <scope>NUCLEOTIDE SEQUENCE [LARGE SCALE GENOMIC DNA]</scope>
    <source>
        <strain evidence="1 2">JCM 14326</strain>
    </source>
</reference>
<protein>
    <submittedName>
        <fullName evidence="1">Uncharacterized protein</fullName>
    </submittedName>
</protein>
<dbReference type="Proteomes" id="UP001501094">
    <property type="component" value="Unassembled WGS sequence"/>
</dbReference>
<accession>A0ABN2NIC1</accession>
<gene>
    <name evidence="1" type="ORF">GCM10009751_24840</name>
</gene>
<comment type="caution">
    <text evidence="1">The sequence shown here is derived from an EMBL/GenBank/DDBJ whole genome shotgun (WGS) entry which is preliminary data.</text>
</comment>
<name>A0ABN2NIC1_9MICO</name>